<dbReference type="Proteomes" id="UP001153069">
    <property type="component" value="Unassembled WGS sequence"/>
</dbReference>
<reference evidence="1" key="1">
    <citation type="submission" date="2020-06" db="EMBL/GenBank/DDBJ databases">
        <authorList>
            <consortium name="Plant Systems Biology data submission"/>
        </authorList>
    </citation>
    <scope>NUCLEOTIDE SEQUENCE</scope>
    <source>
        <strain evidence="1">D6</strain>
    </source>
</reference>
<protein>
    <submittedName>
        <fullName evidence="1">Uncharacterized protein</fullName>
    </submittedName>
</protein>
<evidence type="ECO:0000313" key="2">
    <source>
        <dbReference type="Proteomes" id="UP001153069"/>
    </source>
</evidence>
<gene>
    <name evidence="1" type="ORF">SEMRO_679_G186090.1</name>
</gene>
<evidence type="ECO:0000313" key="1">
    <source>
        <dbReference type="EMBL" id="CAB9514860.1"/>
    </source>
</evidence>
<organism evidence="1 2">
    <name type="scientific">Seminavis robusta</name>
    <dbReference type="NCBI Taxonomy" id="568900"/>
    <lineage>
        <taxon>Eukaryota</taxon>
        <taxon>Sar</taxon>
        <taxon>Stramenopiles</taxon>
        <taxon>Ochrophyta</taxon>
        <taxon>Bacillariophyta</taxon>
        <taxon>Bacillariophyceae</taxon>
        <taxon>Bacillariophycidae</taxon>
        <taxon>Naviculales</taxon>
        <taxon>Naviculaceae</taxon>
        <taxon>Seminavis</taxon>
    </lineage>
</organism>
<accession>A0A9N8E6P4</accession>
<comment type="caution">
    <text evidence="1">The sequence shown here is derived from an EMBL/GenBank/DDBJ whole genome shotgun (WGS) entry which is preliminary data.</text>
</comment>
<dbReference type="AlphaFoldDB" id="A0A9N8E6P4"/>
<sequence length="646" mass="72165">MSDQQKARRKLGKVFHILAKPTTRRDTTLHNIETAVGILQQNPGLHSLPFTIKGSNLGRNPSLPLFHVAAFGASDNQLVRIPGLSLGLGSKEHHTMPPPQVILRLLKAYQNDDDCLKQQDWNLILTTLMDKCPGLNSEVGVLLIRTIAEAETSVINHGSFRKALALNLDQSILDVFIQNLQSPIKTLTVEFNSNVYSDKSPYTSRRPFQLTGNQVKGAAAVLPTLESFSCLCPMTDTAEITCYPEIEREADRTCYYRPQVFLDLVRSVATLGVNLKRVSLTIPAICIEKKSLSAFGGWFELLTGKRCRPLEDLTINFQRGPRSMLGSDGLVEFEMMCFVRSLARRRDPLQRIVLDGRFQGNRILSSRFILELLKLPNNAAKTVIIQNFTDRSNCYDVIEEVGAEEWASSGVENLKSAAPVPLSVSRLFLTPKSHAANLQSLTLQFQFRYSRIFIGDDEPEDVTDDVVRLLSEPRRLQHLSLSGDCQAIRIDPICKQLENNESLQTLDVVFGDCCVCILNLLRSGRNTRLTSFAKETRSHRTVQRKLLHEIDCWTHLNLFGRGKASSSKASFVRFLISLTRQEDVPSTFHYAMLRENPALWTNANEAELPKTTLPSSNPNSQCAKRLAAVNGGKLAVQGPTAKKPKL</sequence>
<keyword evidence="2" id="KW-1185">Reference proteome</keyword>
<dbReference type="EMBL" id="CAICTM010000678">
    <property type="protein sequence ID" value="CAB9514860.1"/>
    <property type="molecule type" value="Genomic_DNA"/>
</dbReference>
<proteinExistence type="predicted"/>
<name>A0A9N8E6P4_9STRA</name>